<evidence type="ECO:0000313" key="1">
    <source>
        <dbReference type="EMBL" id="KAJ6702710.1"/>
    </source>
</evidence>
<gene>
    <name evidence="1" type="ORF">OIU74_013794</name>
</gene>
<organism evidence="1 2">
    <name type="scientific">Salix koriyanagi</name>
    <dbReference type="NCBI Taxonomy" id="2511006"/>
    <lineage>
        <taxon>Eukaryota</taxon>
        <taxon>Viridiplantae</taxon>
        <taxon>Streptophyta</taxon>
        <taxon>Embryophyta</taxon>
        <taxon>Tracheophyta</taxon>
        <taxon>Spermatophyta</taxon>
        <taxon>Magnoliopsida</taxon>
        <taxon>eudicotyledons</taxon>
        <taxon>Gunneridae</taxon>
        <taxon>Pentapetalae</taxon>
        <taxon>rosids</taxon>
        <taxon>fabids</taxon>
        <taxon>Malpighiales</taxon>
        <taxon>Salicaceae</taxon>
        <taxon>Saliceae</taxon>
        <taxon>Salix</taxon>
    </lineage>
</organism>
<protein>
    <submittedName>
        <fullName evidence="1">Uncharacterized protein</fullName>
    </submittedName>
</protein>
<keyword evidence="2" id="KW-1185">Reference proteome</keyword>
<reference evidence="1" key="1">
    <citation type="submission" date="2022-11" db="EMBL/GenBank/DDBJ databases">
        <authorList>
            <person name="Hyden B.L."/>
            <person name="Feng K."/>
            <person name="Yates T."/>
            <person name="Jawdy S."/>
            <person name="Smart L.B."/>
            <person name="Muchero W."/>
        </authorList>
    </citation>
    <scope>NUCLEOTIDE SEQUENCE</scope>
    <source>
        <tissue evidence="1">Shoot tip</tissue>
    </source>
</reference>
<reference evidence="1" key="2">
    <citation type="journal article" date="2023" name="Int. J. Mol. Sci.">
        <title>De Novo Assembly and Annotation of 11 Diverse Shrub Willow (Salix) Genomes Reveals Novel Gene Organization in Sex-Linked Regions.</title>
        <authorList>
            <person name="Hyden B."/>
            <person name="Feng K."/>
            <person name="Yates T.B."/>
            <person name="Jawdy S."/>
            <person name="Cereghino C."/>
            <person name="Smart L.B."/>
            <person name="Muchero W."/>
        </authorList>
    </citation>
    <scope>NUCLEOTIDE SEQUENCE</scope>
    <source>
        <tissue evidence="1">Shoot tip</tissue>
    </source>
</reference>
<sequence>MLFQGFNHTNHLSSWTMVVIIAINHRRSLACPGIEVSINAQEKKRIYNSICVESVV</sequence>
<evidence type="ECO:0000313" key="2">
    <source>
        <dbReference type="Proteomes" id="UP001151752"/>
    </source>
</evidence>
<comment type="caution">
    <text evidence="1">The sequence shown here is derived from an EMBL/GenBank/DDBJ whole genome shotgun (WGS) entry which is preliminary data.</text>
</comment>
<dbReference type="Proteomes" id="UP001151752">
    <property type="component" value="Chromosome 1"/>
</dbReference>
<name>A0A9Q0T6X3_9ROSI</name>
<dbReference type="EMBL" id="JAPFFM010000016">
    <property type="protein sequence ID" value="KAJ6702710.1"/>
    <property type="molecule type" value="Genomic_DNA"/>
</dbReference>
<dbReference type="AlphaFoldDB" id="A0A9Q0T6X3"/>
<accession>A0A9Q0T6X3</accession>
<proteinExistence type="predicted"/>